<feature type="transmembrane region" description="Helical" evidence="7">
    <location>
        <begin position="82"/>
        <end position="102"/>
    </location>
</feature>
<evidence type="ECO:0000256" key="5">
    <source>
        <dbReference type="ARBA" id="ARBA00023136"/>
    </source>
</evidence>
<dbReference type="PANTHER" id="PTHR19282">
    <property type="entry name" value="TETRASPANIN"/>
    <property type="match status" value="1"/>
</dbReference>
<keyword evidence="9" id="KW-1185">Reference proteome</keyword>
<comment type="similarity">
    <text evidence="2 7">Belongs to the tetraspanin (TM4SF) family.</text>
</comment>
<evidence type="ECO:0000313" key="9">
    <source>
        <dbReference type="Proteomes" id="UP001168821"/>
    </source>
</evidence>
<dbReference type="InterPro" id="IPR008952">
    <property type="entry name" value="Tetraspanin_EC2_sf"/>
</dbReference>
<keyword evidence="3 7" id="KW-0812">Transmembrane</keyword>
<dbReference type="PIRSF" id="PIRSF002419">
    <property type="entry name" value="Tetraspanin"/>
    <property type="match status" value="1"/>
</dbReference>
<dbReference type="CDD" id="cd03127">
    <property type="entry name" value="tetraspanin_LEL"/>
    <property type="match status" value="1"/>
</dbReference>
<dbReference type="Pfam" id="PF00335">
    <property type="entry name" value="Tetraspanin"/>
    <property type="match status" value="1"/>
</dbReference>
<keyword evidence="5 7" id="KW-0472">Membrane</keyword>
<evidence type="ECO:0000256" key="4">
    <source>
        <dbReference type="ARBA" id="ARBA00022989"/>
    </source>
</evidence>
<evidence type="ECO:0000313" key="8">
    <source>
        <dbReference type="EMBL" id="KAJ3661082.1"/>
    </source>
</evidence>
<keyword evidence="4 7" id="KW-1133">Transmembrane helix</keyword>
<protein>
    <recommendedName>
        <fullName evidence="7">Tetraspanin</fullName>
    </recommendedName>
</protein>
<comment type="caution">
    <text evidence="8">The sequence shown here is derived from an EMBL/GenBank/DDBJ whole genome shotgun (WGS) entry which is preliminary data.</text>
</comment>
<evidence type="ECO:0000256" key="3">
    <source>
        <dbReference type="ARBA" id="ARBA00022692"/>
    </source>
</evidence>
<dbReference type="InterPro" id="IPR018499">
    <property type="entry name" value="Tetraspanin/Peripherin"/>
</dbReference>
<dbReference type="EMBL" id="JALNTZ010000002">
    <property type="protein sequence ID" value="KAJ3661082.1"/>
    <property type="molecule type" value="Genomic_DNA"/>
</dbReference>
<dbReference type="Gene3D" id="1.10.1450.10">
    <property type="entry name" value="Tetraspanin"/>
    <property type="match status" value="1"/>
</dbReference>
<dbReference type="PRINTS" id="PR00259">
    <property type="entry name" value="TMFOUR"/>
</dbReference>
<dbReference type="PANTHER" id="PTHR19282:SF544">
    <property type="entry name" value="TETRASPANIN"/>
    <property type="match status" value="1"/>
</dbReference>
<dbReference type="SUPFAM" id="SSF48652">
    <property type="entry name" value="Tetraspanin"/>
    <property type="match status" value="1"/>
</dbReference>
<feature type="disulfide bond" evidence="6">
    <location>
        <begin position="139"/>
        <end position="172"/>
    </location>
</feature>
<feature type="transmembrane region" description="Helical" evidence="7">
    <location>
        <begin position="187"/>
        <end position="208"/>
    </location>
</feature>
<feature type="transmembrane region" description="Helical" evidence="7">
    <location>
        <begin position="48"/>
        <end position="70"/>
    </location>
</feature>
<dbReference type="InterPro" id="IPR000301">
    <property type="entry name" value="Tetraspanin_animals"/>
</dbReference>
<dbReference type="GO" id="GO:0005886">
    <property type="term" value="C:plasma membrane"/>
    <property type="evidence" value="ECO:0007669"/>
    <property type="project" value="TreeGrafter"/>
</dbReference>
<feature type="transmembrane region" description="Helical" evidence="7">
    <location>
        <begin position="12"/>
        <end position="36"/>
    </location>
</feature>
<dbReference type="Proteomes" id="UP001168821">
    <property type="component" value="Unassembled WGS sequence"/>
</dbReference>
<feature type="disulfide bond" evidence="6">
    <location>
        <begin position="140"/>
        <end position="157"/>
    </location>
</feature>
<evidence type="ECO:0000256" key="7">
    <source>
        <dbReference type="RuleBase" id="RU361218"/>
    </source>
</evidence>
<gene>
    <name evidence="8" type="ORF">Zmor_005501</name>
</gene>
<reference evidence="8" key="1">
    <citation type="journal article" date="2023" name="G3 (Bethesda)">
        <title>Whole genome assemblies of Zophobas morio and Tenebrio molitor.</title>
        <authorList>
            <person name="Kaur S."/>
            <person name="Stinson S.A."/>
            <person name="diCenzo G.C."/>
        </authorList>
    </citation>
    <scope>NUCLEOTIDE SEQUENCE</scope>
    <source>
        <strain evidence="8">QUZm001</strain>
    </source>
</reference>
<evidence type="ECO:0000256" key="6">
    <source>
        <dbReference type="PIRSR" id="PIRSR002419-1"/>
    </source>
</evidence>
<evidence type="ECO:0000256" key="2">
    <source>
        <dbReference type="ARBA" id="ARBA00006840"/>
    </source>
</evidence>
<sequence length="228" mass="25178">MSWLTSLILKLAIYISNLITASGAIVLIAFGAEYIQSKNNGVSIFGDFLFGVLSVMVGTIALVVCIFGCVSACFEKSIFLKIYAGILMGLFTIQLSLGIMAVTKVQNPDRFSREVTKTVQRLFEEDRTQFYVLQQEFECCGVNGYFDYNNTFPTSCCNSDNNPCLRPFETGCATAFRDVIGEYIKTIGFVAIVFAALELMCAFFAFTVRRKIQSVSDSDDCSESSTTC</sequence>
<keyword evidence="6" id="KW-1015">Disulfide bond</keyword>
<evidence type="ECO:0000256" key="1">
    <source>
        <dbReference type="ARBA" id="ARBA00004141"/>
    </source>
</evidence>
<comment type="subcellular location">
    <subcellularLocation>
        <location evidence="1 7">Membrane</location>
        <topology evidence="1 7">Multi-pass membrane protein</topology>
    </subcellularLocation>
</comment>
<proteinExistence type="inferred from homology"/>
<name>A0AA38IPQ5_9CUCU</name>
<organism evidence="8 9">
    <name type="scientific">Zophobas morio</name>
    <dbReference type="NCBI Taxonomy" id="2755281"/>
    <lineage>
        <taxon>Eukaryota</taxon>
        <taxon>Metazoa</taxon>
        <taxon>Ecdysozoa</taxon>
        <taxon>Arthropoda</taxon>
        <taxon>Hexapoda</taxon>
        <taxon>Insecta</taxon>
        <taxon>Pterygota</taxon>
        <taxon>Neoptera</taxon>
        <taxon>Endopterygota</taxon>
        <taxon>Coleoptera</taxon>
        <taxon>Polyphaga</taxon>
        <taxon>Cucujiformia</taxon>
        <taxon>Tenebrionidae</taxon>
        <taxon>Zophobas</taxon>
    </lineage>
</organism>
<dbReference type="AlphaFoldDB" id="A0AA38IPQ5"/>
<accession>A0AA38IPQ5</accession>